<keyword evidence="4" id="KW-1185">Reference proteome</keyword>
<feature type="region of interest" description="Disordered" evidence="1">
    <location>
        <begin position="1"/>
        <end position="35"/>
    </location>
</feature>
<dbReference type="Proteomes" id="UP000006514">
    <property type="component" value="Unassembled WGS sequence"/>
</dbReference>
<organism evidence="3 4">
    <name type="scientific">Auricularia subglabra (strain TFB-10046 / SS5)</name>
    <name type="common">White-rot fungus</name>
    <name type="synonym">Auricularia delicata (strain TFB10046)</name>
    <dbReference type="NCBI Taxonomy" id="717982"/>
    <lineage>
        <taxon>Eukaryota</taxon>
        <taxon>Fungi</taxon>
        <taxon>Dikarya</taxon>
        <taxon>Basidiomycota</taxon>
        <taxon>Agaricomycotina</taxon>
        <taxon>Agaricomycetes</taxon>
        <taxon>Auriculariales</taxon>
        <taxon>Auriculariaceae</taxon>
        <taxon>Auricularia</taxon>
    </lineage>
</organism>
<evidence type="ECO:0000313" key="4">
    <source>
        <dbReference type="Proteomes" id="UP000006514"/>
    </source>
</evidence>
<feature type="transmembrane region" description="Helical" evidence="2">
    <location>
        <begin position="159"/>
        <end position="177"/>
    </location>
</feature>
<evidence type="ECO:0000256" key="1">
    <source>
        <dbReference type="SAM" id="MobiDB-lite"/>
    </source>
</evidence>
<dbReference type="InParanoid" id="J0WM70"/>
<sequence>MSSNDRAPSPTPSDGDIVDEPIREPEPAAVPHATSRARAEGAAHIPVPEVLLGSFGHFGIIRFLRHVLGGAIYDWFDRRVFLPALSALHVIPGLTSLALAVCYLTVAIGGQDLPDLPALPAIGFWSAASIVIYCNFRIVTHPPPAPLELPAPATHPQRVLILVRLSFLSAFSSWKYAQLRALRAAQRVRDWWGRTVTLPVVQVLSCWRLSIPAVAFGFIVFDSYVVNNFFALPAFARFLFVIAVAFQVALNNQLVRLGLDSLVANFFPQ</sequence>
<dbReference type="EMBL" id="JH688577">
    <property type="protein sequence ID" value="EJD32890.1"/>
    <property type="molecule type" value="Genomic_DNA"/>
</dbReference>
<keyword evidence="2" id="KW-0812">Transmembrane</keyword>
<keyword evidence="2" id="KW-0472">Membrane</keyword>
<feature type="transmembrane region" description="Helical" evidence="2">
    <location>
        <begin position="198"/>
        <end position="221"/>
    </location>
</feature>
<accession>J0WM70</accession>
<reference evidence="4" key="1">
    <citation type="journal article" date="2012" name="Science">
        <title>The Paleozoic origin of enzymatic lignin decomposition reconstructed from 31 fungal genomes.</title>
        <authorList>
            <person name="Floudas D."/>
            <person name="Binder M."/>
            <person name="Riley R."/>
            <person name="Barry K."/>
            <person name="Blanchette R.A."/>
            <person name="Henrissat B."/>
            <person name="Martinez A.T."/>
            <person name="Otillar R."/>
            <person name="Spatafora J.W."/>
            <person name="Yadav J.S."/>
            <person name="Aerts A."/>
            <person name="Benoit I."/>
            <person name="Boyd A."/>
            <person name="Carlson A."/>
            <person name="Copeland A."/>
            <person name="Coutinho P.M."/>
            <person name="de Vries R.P."/>
            <person name="Ferreira P."/>
            <person name="Findley K."/>
            <person name="Foster B."/>
            <person name="Gaskell J."/>
            <person name="Glotzer D."/>
            <person name="Gorecki P."/>
            <person name="Heitman J."/>
            <person name="Hesse C."/>
            <person name="Hori C."/>
            <person name="Igarashi K."/>
            <person name="Jurgens J.A."/>
            <person name="Kallen N."/>
            <person name="Kersten P."/>
            <person name="Kohler A."/>
            <person name="Kuees U."/>
            <person name="Kumar T.K.A."/>
            <person name="Kuo A."/>
            <person name="LaButti K."/>
            <person name="Larrondo L.F."/>
            <person name="Lindquist E."/>
            <person name="Ling A."/>
            <person name="Lombard V."/>
            <person name="Lucas S."/>
            <person name="Lundell T."/>
            <person name="Martin R."/>
            <person name="McLaughlin D.J."/>
            <person name="Morgenstern I."/>
            <person name="Morin E."/>
            <person name="Murat C."/>
            <person name="Nagy L.G."/>
            <person name="Nolan M."/>
            <person name="Ohm R.A."/>
            <person name="Patyshakuliyeva A."/>
            <person name="Rokas A."/>
            <person name="Ruiz-Duenas F.J."/>
            <person name="Sabat G."/>
            <person name="Salamov A."/>
            <person name="Samejima M."/>
            <person name="Schmutz J."/>
            <person name="Slot J.C."/>
            <person name="St John F."/>
            <person name="Stenlid J."/>
            <person name="Sun H."/>
            <person name="Sun S."/>
            <person name="Syed K."/>
            <person name="Tsang A."/>
            <person name="Wiebenga A."/>
            <person name="Young D."/>
            <person name="Pisabarro A."/>
            <person name="Eastwood D.C."/>
            <person name="Martin F."/>
            <person name="Cullen D."/>
            <person name="Grigoriev I.V."/>
            <person name="Hibbett D.S."/>
        </authorList>
    </citation>
    <scope>NUCLEOTIDE SEQUENCE [LARGE SCALE GENOMIC DNA]</scope>
    <source>
        <strain evidence="4">TFB10046</strain>
    </source>
</reference>
<dbReference type="KEGG" id="adl:AURDEDRAFT_178014"/>
<evidence type="ECO:0000313" key="3">
    <source>
        <dbReference type="EMBL" id="EJD32890.1"/>
    </source>
</evidence>
<evidence type="ECO:0000256" key="2">
    <source>
        <dbReference type="SAM" id="Phobius"/>
    </source>
</evidence>
<feature type="transmembrane region" description="Helical" evidence="2">
    <location>
        <begin position="80"/>
        <end position="106"/>
    </location>
</feature>
<gene>
    <name evidence="3" type="ORF">AURDEDRAFT_178014</name>
</gene>
<feature type="transmembrane region" description="Helical" evidence="2">
    <location>
        <begin position="227"/>
        <end position="250"/>
    </location>
</feature>
<proteinExistence type="predicted"/>
<feature type="transmembrane region" description="Helical" evidence="2">
    <location>
        <begin position="118"/>
        <end position="139"/>
    </location>
</feature>
<dbReference type="AlphaFoldDB" id="J0WM70"/>
<keyword evidence="2" id="KW-1133">Transmembrane helix</keyword>
<name>J0WM70_AURST</name>
<protein>
    <submittedName>
        <fullName evidence="3">Uncharacterized protein</fullName>
    </submittedName>
</protein>